<dbReference type="PANTHER" id="PTHR34978:SF3">
    <property type="entry name" value="SLR0241 PROTEIN"/>
    <property type="match status" value="1"/>
</dbReference>
<feature type="transmembrane region" description="Helical" evidence="1">
    <location>
        <begin position="6"/>
        <end position="27"/>
    </location>
</feature>
<dbReference type="OrthoDB" id="7743548at2"/>
<feature type="transmembrane region" description="Helical" evidence="1">
    <location>
        <begin position="317"/>
        <end position="335"/>
    </location>
</feature>
<evidence type="ECO:0000313" key="4">
    <source>
        <dbReference type="Proteomes" id="UP000283063"/>
    </source>
</evidence>
<dbReference type="Proteomes" id="UP000283063">
    <property type="component" value="Chromosome"/>
</dbReference>
<accession>A0A3T0N5E6</accession>
<dbReference type="InterPro" id="IPR008756">
    <property type="entry name" value="Peptidase_M56"/>
</dbReference>
<dbReference type="KEGG" id="sedi:EBB79_16085"/>
<name>A0A3T0N5E6_9RHOB</name>
<evidence type="ECO:0000259" key="2">
    <source>
        <dbReference type="Pfam" id="PF05569"/>
    </source>
</evidence>
<dbReference type="RefSeq" id="WP_127749796.1">
    <property type="nucleotide sequence ID" value="NZ_CP033219.1"/>
</dbReference>
<evidence type="ECO:0000313" key="3">
    <source>
        <dbReference type="EMBL" id="AZV79248.1"/>
    </source>
</evidence>
<keyword evidence="1" id="KW-1133">Transmembrane helix</keyword>
<dbReference type="AlphaFoldDB" id="A0A3T0N5E6"/>
<proteinExistence type="predicted"/>
<evidence type="ECO:0000256" key="1">
    <source>
        <dbReference type="SAM" id="Phobius"/>
    </source>
</evidence>
<keyword evidence="4" id="KW-1185">Reference proteome</keyword>
<dbReference type="InterPro" id="IPR052173">
    <property type="entry name" value="Beta-lactam_resp_regulator"/>
</dbReference>
<feature type="transmembrane region" description="Helical" evidence="1">
    <location>
        <begin position="116"/>
        <end position="140"/>
    </location>
</feature>
<reference evidence="3 4" key="1">
    <citation type="submission" date="2018-10" db="EMBL/GenBank/DDBJ databases">
        <title>Parasedimentitalea marina sp. nov., a psychrophilic bacterium isolated from deep seawater of the New Britain Trench.</title>
        <authorList>
            <person name="Cao J."/>
        </authorList>
    </citation>
    <scope>NUCLEOTIDE SEQUENCE [LARGE SCALE GENOMIC DNA]</scope>
    <source>
        <strain evidence="3 4">W43</strain>
    </source>
</reference>
<feature type="transmembrane region" description="Helical" evidence="1">
    <location>
        <begin position="47"/>
        <end position="69"/>
    </location>
</feature>
<protein>
    <submittedName>
        <fullName evidence="3">Peptidase M56, BlaR1</fullName>
    </submittedName>
</protein>
<gene>
    <name evidence="3" type="ORF">EBB79_16085</name>
</gene>
<sequence>MQAEALLNAYIDLNLLLLVGAVIWLGLRRLLTRHGLGKAFLPQLKLLNRLTVLLVTAPLLALGFTTWVFPHPPNISDMLVSQFLQGNVSLSATHFETIIGLREDLVRNLITQQAGWAHALVLLFSLGAALCTLHVITSVLRLRSCLRDAFLWKRIGPVELLISDTATVAYSTRSLFRLYVVLPSALLLDTRDLRLTIAHELQHFRQRDIECEFLLETLRPLLFWNPAYFLWRSEVRTLREYACDQALMARPHFDARAYCECLIRACAMAAKDRVFFSRRSPAVALVDRRETRRSATLEQRILAVTAKKDQPDYTISWALLSGLLVGAVMISTLLMQRPSDWSHDRLMLSTIVNLERMASRNTAGLGTAHSPIQITLE</sequence>
<keyword evidence="1" id="KW-0812">Transmembrane</keyword>
<dbReference type="PANTHER" id="PTHR34978">
    <property type="entry name" value="POSSIBLE SENSOR-TRANSDUCER PROTEIN BLAR"/>
    <property type="match status" value="1"/>
</dbReference>
<feature type="domain" description="Peptidase M56" evidence="2">
    <location>
        <begin position="111"/>
        <end position="271"/>
    </location>
</feature>
<keyword evidence="1" id="KW-0472">Membrane</keyword>
<dbReference type="EMBL" id="CP033219">
    <property type="protein sequence ID" value="AZV79248.1"/>
    <property type="molecule type" value="Genomic_DNA"/>
</dbReference>
<organism evidence="3 4">
    <name type="scientific">Parasedimentitalea marina</name>
    <dbReference type="NCBI Taxonomy" id="2483033"/>
    <lineage>
        <taxon>Bacteria</taxon>
        <taxon>Pseudomonadati</taxon>
        <taxon>Pseudomonadota</taxon>
        <taxon>Alphaproteobacteria</taxon>
        <taxon>Rhodobacterales</taxon>
        <taxon>Paracoccaceae</taxon>
        <taxon>Parasedimentitalea</taxon>
    </lineage>
</organism>
<dbReference type="Pfam" id="PF05569">
    <property type="entry name" value="Peptidase_M56"/>
    <property type="match status" value="1"/>
</dbReference>